<evidence type="ECO:0000256" key="9">
    <source>
        <dbReference type="ARBA" id="ARBA00022989"/>
    </source>
</evidence>
<keyword evidence="13" id="KW-0999">Mitochondrion inner membrane</keyword>
<keyword evidence="13" id="KW-0679">Respiratory chain</keyword>
<dbReference type="PRINTS" id="PR01165">
    <property type="entry name" value="CYCOXIDASEI"/>
</dbReference>
<evidence type="ECO:0000259" key="15">
    <source>
        <dbReference type="PROSITE" id="PS50855"/>
    </source>
</evidence>
<evidence type="ECO:0000313" key="17">
    <source>
        <dbReference type="Proteomes" id="UP000677054"/>
    </source>
</evidence>
<keyword evidence="13" id="KW-0249">Electron transport</keyword>
<dbReference type="EMBL" id="CAJPEV010009767">
    <property type="protein sequence ID" value="CAG0905799.1"/>
    <property type="molecule type" value="Genomic_DNA"/>
</dbReference>
<proteinExistence type="inferred from homology"/>
<dbReference type="Pfam" id="PF01040">
    <property type="entry name" value="UbiA"/>
    <property type="match status" value="1"/>
</dbReference>
<evidence type="ECO:0000256" key="1">
    <source>
        <dbReference type="ARBA" id="ARBA00001971"/>
    </source>
</evidence>
<dbReference type="Proteomes" id="UP000677054">
    <property type="component" value="Unassembled WGS sequence"/>
</dbReference>
<keyword evidence="13" id="KW-0349">Heme</keyword>
<gene>
    <name evidence="16" type="ORF">DSTB1V02_LOCUS14204</name>
</gene>
<feature type="transmembrane region" description="Helical" evidence="14">
    <location>
        <begin position="617"/>
        <end position="638"/>
    </location>
</feature>
<comment type="similarity">
    <text evidence="4 13">Belongs to the heme-copper respiratory oxidase family.</text>
</comment>
<sequence>MANTAHADHGHHEESFLEKYIFSQDHKMIARQFLFTGIFWSIVGAAMSVLFRLQLGWPNETFPFLETLLGKWAEGGRISNEFYYSLVTMHGTILVFFVLTAGLSGTFANLLIPYQIGARDMASPFMNMLSYWFFLIAGVLMLCSLFVQTGAASGGWTMYPPLSAIRDAKVNAGSMWGTDLWFFSMAMFIVSSLLGGLNYIATILNLRTKGMTMWRLPLTVWALLFTAILGVLAFPPLLSAALLYINDTLGYVHFYVTIISAYAIFIPMHFMLSLPRRYYVYSNFQTFNIFEDVSKFISVFAIISFMAQILFVVNIVYSALKGRKFTNENLNPWGSTTLEWTTPAEHLHGNWPGELPEVHRWPYDYSTGYGDTDFRSQTEPLKEGEESHARLANYAALSKFRLSSFVVLSSMIGFIVGAQATSFDWIKFTLFTVGGTLVTFASNAINQLIEKDSDKLMTRTQNRPLPTMSMTQMDAVLFIGVTALAGILTLTFAVNTTSGLLSALSLIIYGFIYTPLKKVSSIAVFVGAIPGALPPLLGYVAATNELNQYALWLFLVQFFWQFPHFWAIAWLSYEDYLKANIMLLPSRDGKSKLSAFITLIYTVILIPLSLYPAYVKGAMTIGSGILLLASIGFSYLAYQFHRNCSDKDARHLMFGSFIYL</sequence>
<dbReference type="GO" id="GO:0006784">
    <property type="term" value="P:heme A biosynthetic process"/>
    <property type="evidence" value="ECO:0007669"/>
    <property type="project" value="TreeGrafter"/>
</dbReference>
<feature type="transmembrane region" description="Helical" evidence="14">
    <location>
        <begin position="251"/>
        <end position="275"/>
    </location>
</feature>
<feature type="transmembrane region" description="Helical" evidence="14">
    <location>
        <begin position="523"/>
        <end position="543"/>
    </location>
</feature>
<dbReference type="InterPro" id="IPR006369">
    <property type="entry name" value="Protohaem_IX_farnesylTrfase"/>
</dbReference>
<organism evidence="16">
    <name type="scientific">Darwinula stevensoni</name>
    <dbReference type="NCBI Taxonomy" id="69355"/>
    <lineage>
        <taxon>Eukaryota</taxon>
        <taxon>Metazoa</taxon>
        <taxon>Ecdysozoa</taxon>
        <taxon>Arthropoda</taxon>
        <taxon>Crustacea</taxon>
        <taxon>Oligostraca</taxon>
        <taxon>Ostracoda</taxon>
        <taxon>Podocopa</taxon>
        <taxon>Podocopida</taxon>
        <taxon>Darwinulocopina</taxon>
        <taxon>Darwinuloidea</taxon>
        <taxon>Darwinulidae</taxon>
        <taxon>Darwinula</taxon>
    </lineage>
</organism>
<keyword evidence="13" id="KW-0186">Copper</keyword>
<keyword evidence="13" id="KW-0496">Mitochondrion</keyword>
<keyword evidence="11 13" id="KW-0472">Membrane</keyword>
<dbReference type="GO" id="GO:0006119">
    <property type="term" value="P:oxidative phosphorylation"/>
    <property type="evidence" value="ECO:0007669"/>
    <property type="project" value="UniProtKB-UniPathway"/>
</dbReference>
<dbReference type="EMBL" id="LR909285">
    <property type="protein sequence ID" value="CAD7254458.1"/>
    <property type="molecule type" value="Genomic_DNA"/>
</dbReference>
<evidence type="ECO:0000256" key="8">
    <source>
        <dbReference type="ARBA" id="ARBA00022967"/>
    </source>
</evidence>
<dbReference type="CDD" id="cd13957">
    <property type="entry name" value="PT_UbiA_Cox10"/>
    <property type="match status" value="1"/>
</dbReference>
<evidence type="ECO:0000256" key="12">
    <source>
        <dbReference type="ARBA" id="ARBA00049512"/>
    </source>
</evidence>
<evidence type="ECO:0000256" key="13">
    <source>
        <dbReference type="RuleBase" id="RU000369"/>
    </source>
</evidence>
<dbReference type="GO" id="GO:0046872">
    <property type="term" value="F:metal ion binding"/>
    <property type="evidence" value="ECO:0007669"/>
    <property type="project" value="UniProtKB-KW"/>
</dbReference>
<dbReference type="InterPro" id="IPR023616">
    <property type="entry name" value="Cyt_c_oxase-like_su1_dom"/>
</dbReference>
<dbReference type="InterPro" id="IPR036927">
    <property type="entry name" value="Cyt_c_oxase-like_su1_sf"/>
</dbReference>
<evidence type="ECO:0000256" key="2">
    <source>
        <dbReference type="ARBA" id="ARBA00004141"/>
    </source>
</evidence>
<evidence type="ECO:0000256" key="11">
    <source>
        <dbReference type="ARBA" id="ARBA00023136"/>
    </source>
</evidence>
<evidence type="ECO:0000256" key="6">
    <source>
        <dbReference type="ARBA" id="ARBA00022679"/>
    </source>
</evidence>
<keyword evidence="6" id="KW-0808">Transferase</keyword>
<keyword evidence="8" id="KW-1278">Translocase</keyword>
<feature type="transmembrane region" description="Helical" evidence="14">
    <location>
        <begin position="33"/>
        <end position="55"/>
    </location>
</feature>
<evidence type="ECO:0000256" key="7">
    <source>
        <dbReference type="ARBA" id="ARBA00022692"/>
    </source>
</evidence>
<keyword evidence="13" id="KW-0479">Metal-binding</keyword>
<dbReference type="Pfam" id="PF00115">
    <property type="entry name" value="COX1"/>
    <property type="match status" value="1"/>
</dbReference>
<dbReference type="UniPathway" id="UPA00705"/>
<dbReference type="Gene3D" id="1.20.210.10">
    <property type="entry name" value="Cytochrome c oxidase-like, subunit I domain"/>
    <property type="match status" value="2"/>
</dbReference>
<feature type="non-terminal residue" evidence="16">
    <location>
        <position position="660"/>
    </location>
</feature>
<name>A0A7R9FTP3_9CRUS</name>
<dbReference type="Gene3D" id="1.10.357.140">
    <property type="entry name" value="UbiA prenyltransferase"/>
    <property type="match status" value="1"/>
</dbReference>
<comment type="catalytic activity">
    <reaction evidence="12">
        <text>4 Fe(II)-[cytochrome c] + O2 + 8 H(+)(in) = 4 Fe(III)-[cytochrome c] + 2 H2O + 4 H(+)(out)</text>
        <dbReference type="Rhea" id="RHEA:11436"/>
        <dbReference type="Rhea" id="RHEA-COMP:10350"/>
        <dbReference type="Rhea" id="RHEA-COMP:14399"/>
        <dbReference type="ChEBI" id="CHEBI:15377"/>
        <dbReference type="ChEBI" id="CHEBI:15378"/>
        <dbReference type="ChEBI" id="CHEBI:15379"/>
        <dbReference type="ChEBI" id="CHEBI:29033"/>
        <dbReference type="ChEBI" id="CHEBI:29034"/>
        <dbReference type="EC" id="7.1.1.9"/>
    </reaction>
    <physiologicalReaction direction="left-to-right" evidence="12">
        <dbReference type="Rhea" id="RHEA:11437"/>
    </physiologicalReaction>
</comment>
<keyword evidence="10" id="KW-0350">Heme biosynthesis</keyword>
<feature type="transmembrane region" description="Helical" evidence="14">
    <location>
        <begin position="82"/>
        <end position="108"/>
    </location>
</feature>
<dbReference type="InterPro" id="IPR000883">
    <property type="entry name" value="Cyt_C_Oxase_1"/>
</dbReference>
<dbReference type="NCBIfam" id="TIGR01473">
    <property type="entry name" value="cyoE_ctaB"/>
    <property type="match status" value="1"/>
</dbReference>
<evidence type="ECO:0000256" key="14">
    <source>
        <dbReference type="SAM" id="Phobius"/>
    </source>
</evidence>
<dbReference type="InterPro" id="IPR044878">
    <property type="entry name" value="UbiA_sf"/>
</dbReference>
<keyword evidence="9 14" id="KW-1133">Transmembrane helix</keyword>
<feature type="transmembrane region" description="Helical" evidence="14">
    <location>
        <begin position="180"/>
        <end position="206"/>
    </location>
</feature>
<accession>A0A7R9FTP3</accession>
<dbReference type="OrthoDB" id="7490198at2759"/>
<keyword evidence="13" id="KW-0408">Iron</keyword>
<dbReference type="SUPFAM" id="SSF81442">
    <property type="entry name" value="Cytochrome c oxidase subunit I-like"/>
    <property type="match status" value="1"/>
</dbReference>
<dbReference type="PANTHER" id="PTHR43448:SF2">
    <property type="entry name" value="PROTOHEME IX FARNESYLTRANSFERASE, MITOCHONDRIAL"/>
    <property type="match status" value="1"/>
</dbReference>
<keyword evidence="7 13" id="KW-0812">Transmembrane</keyword>
<dbReference type="EC" id="7.1.1.9" evidence="13"/>
<dbReference type="PROSITE" id="PS50855">
    <property type="entry name" value="COX1"/>
    <property type="match status" value="1"/>
</dbReference>
<feature type="transmembrane region" description="Helical" evidence="14">
    <location>
        <begin position="593"/>
        <end position="611"/>
    </location>
</feature>
<evidence type="ECO:0000313" key="16">
    <source>
        <dbReference type="EMBL" id="CAD7254458.1"/>
    </source>
</evidence>
<evidence type="ECO:0000256" key="3">
    <source>
        <dbReference type="ARBA" id="ARBA00004673"/>
    </source>
</evidence>
<feature type="transmembrane region" description="Helical" evidence="14">
    <location>
        <begin position="475"/>
        <end position="494"/>
    </location>
</feature>
<evidence type="ECO:0000256" key="4">
    <source>
        <dbReference type="ARBA" id="ARBA00009578"/>
    </source>
</evidence>
<feature type="transmembrane region" description="Helical" evidence="14">
    <location>
        <begin position="296"/>
        <end position="320"/>
    </location>
</feature>
<feature type="transmembrane region" description="Helical" evidence="14">
    <location>
        <begin position="129"/>
        <end position="151"/>
    </location>
</feature>
<dbReference type="PANTHER" id="PTHR43448">
    <property type="entry name" value="PROTOHEME IX FARNESYLTRANSFERASE, MITOCHONDRIAL"/>
    <property type="match status" value="1"/>
</dbReference>
<dbReference type="GO" id="GO:0005743">
    <property type="term" value="C:mitochondrial inner membrane"/>
    <property type="evidence" value="ECO:0007669"/>
    <property type="project" value="UniProtKB-SubCell"/>
</dbReference>
<feature type="transmembrane region" description="Helical" evidence="14">
    <location>
        <begin position="400"/>
        <end position="418"/>
    </location>
</feature>
<dbReference type="AlphaFoldDB" id="A0A7R9FTP3"/>
<protein>
    <recommendedName>
        <fullName evidence="5 13">Cytochrome c oxidase subunit 1</fullName>
        <ecNumber evidence="13">7.1.1.9</ecNumber>
    </recommendedName>
</protein>
<feature type="transmembrane region" description="Helical" evidence="14">
    <location>
        <begin position="549"/>
        <end position="573"/>
    </location>
</feature>
<dbReference type="HAMAP" id="MF_00154">
    <property type="entry name" value="CyoE_CtaB"/>
    <property type="match status" value="1"/>
</dbReference>
<evidence type="ECO:0000256" key="10">
    <source>
        <dbReference type="ARBA" id="ARBA00023133"/>
    </source>
</evidence>
<evidence type="ECO:0000256" key="5">
    <source>
        <dbReference type="ARBA" id="ARBA00015947"/>
    </source>
</evidence>
<reference evidence="16" key="1">
    <citation type="submission" date="2020-11" db="EMBL/GenBank/DDBJ databases">
        <authorList>
            <person name="Tran Van P."/>
        </authorList>
    </citation>
    <scope>NUCLEOTIDE SEQUENCE</scope>
</reference>
<dbReference type="GO" id="GO:0020037">
    <property type="term" value="F:heme binding"/>
    <property type="evidence" value="ECO:0007669"/>
    <property type="project" value="InterPro"/>
</dbReference>
<feature type="transmembrane region" description="Helical" evidence="14">
    <location>
        <begin position="218"/>
        <end position="245"/>
    </location>
</feature>
<dbReference type="GO" id="GO:0008495">
    <property type="term" value="F:protoheme IX farnesyltransferase activity"/>
    <property type="evidence" value="ECO:0007669"/>
    <property type="project" value="InterPro"/>
</dbReference>
<dbReference type="InterPro" id="IPR000537">
    <property type="entry name" value="UbiA_prenyltransferase"/>
</dbReference>
<comment type="subcellular location">
    <subcellularLocation>
        <location evidence="2">Membrane</location>
        <topology evidence="2">Multi-pass membrane protein</topology>
    </subcellularLocation>
    <subcellularLocation>
        <location evidence="13">Mitochondrion inner membrane</location>
        <topology evidence="13">Multi-pass membrane protein</topology>
    </subcellularLocation>
</comment>
<comment type="function">
    <text evidence="13">Component of the cytochrome c oxidase, the last enzyme in the mitochondrial electron transport chain which drives oxidative phosphorylation. The respiratory chain contains 3 multisubunit complexes succinate dehydrogenase (complex II, CII), ubiquinol-cytochrome c oxidoreductase (cytochrome b-c1 complex, complex III, CIII) and cytochrome c oxidase (complex IV, CIV), that cooperate to transfer electrons derived from NADH and succinate to molecular oxygen, creating an electrochemical gradient over the inner membrane that drives transmembrane transport and the ATP synthase. Cytochrome c oxidase is the component of the respiratory chain that catalyzes the reduction of oxygen to water. Electrons originating from reduced cytochrome c in the intermembrane space (IMS) are transferred via the dinuclear copper A center (CU(A)) of subunit 2 and heme A of subunit 1 to the active site in subunit 1, a binuclear center (BNC) formed by heme A3 and copper B (CU(B)). The BNC reduces molecular oxygen to 2 water molecules using 4 electrons from cytochrome c in the IMS and 4 protons from the mitochondrial matrix.</text>
</comment>
<comment type="pathway">
    <text evidence="3 13">Energy metabolism; oxidative phosphorylation.</text>
</comment>
<feature type="domain" description="Cytochrome oxidase subunit I profile" evidence="15">
    <location>
        <begin position="16"/>
        <end position="280"/>
    </location>
</feature>
<keyword evidence="13" id="KW-0813">Transport</keyword>
<comment type="cofactor">
    <cofactor evidence="1">
        <name>heme</name>
        <dbReference type="ChEBI" id="CHEBI:30413"/>
    </cofactor>
</comment>
<dbReference type="GO" id="GO:0004129">
    <property type="term" value="F:cytochrome-c oxidase activity"/>
    <property type="evidence" value="ECO:0007669"/>
    <property type="project" value="UniProtKB-EC"/>
</dbReference>
<keyword evidence="17" id="KW-1185">Reference proteome</keyword>